<protein>
    <recommendedName>
        <fullName evidence="9">tRNA-specific 2-thiouridylase MnmA</fullName>
        <ecNumber evidence="9">2.8.1.13</ecNumber>
    </recommendedName>
</protein>
<evidence type="ECO:0000259" key="10">
    <source>
        <dbReference type="Pfam" id="PF20258"/>
    </source>
</evidence>
<dbReference type="PANTHER" id="PTHR11933:SF5">
    <property type="entry name" value="MITOCHONDRIAL TRNA-SPECIFIC 2-THIOURIDYLASE 1"/>
    <property type="match status" value="1"/>
</dbReference>
<keyword evidence="1 9" id="KW-0820">tRNA-binding</keyword>
<evidence type="ECO:0000259" key="11">
    <source>
        <dbReference type="Pfam" id="PF20259"/>
    </source>
</evidence>
<keyword evidence="2 9" id="KW-0808">Transferase</keyword>
<dbReference type="InterPro" id="IPR004506">
    <property type="entry name" value="MnmA-like"/>
</dbReference>
<keyword evidence="3 9" id="KW-0819">tRNA processing</keyword>
<dbReference type="Gene3D" id="2.30.30.280">
    <property type="entry name" value="Adenine nucleotide alpha hydrolases-like domains"/>
    <property type="match status" value="1"/>
</dbReference>
<comment type="subcellular location">
    <subcellularLocation>
        <location evidence="9">Cytoplasm</location>
    </subcellularLocation>
</comment>
<dbReference type="Pfam" id="PF03054">
    <property type="entry name" value="tRNA_Me_trans"/>
    <property type="match status" value="1"/>
</dbReference>
<evidence type="ECO:0000256" key="2">
    <source>
        <dbReference type="ARBA" id="ARBA00022679"/>
    </source>
</evidence>
<dbReference type="EMBL" id="JASJEX010000001">
    <property type="protein sequence ID" value="MDJ1128937.1"/>
    <property type="molecule type" value="Genomic_DNA"/>
</dbReference>
<comment type="catalytic activity">
    <reaction evidence="8 9">
        <text>S-sulfanyl-L-cysteinyl-[protein] + uridine(34) in tRNA + AH2 + ATP = 2-thiouridine(34) in tRNA + L-cysteinyl-[protein] + A + AMP + diphosphate + H(+)</text>
        <dbReference type="Rhea" id="RHEA:47032"/>
        <dbReference type="Rhea" id="RHEA-COMP:10131"/>
        <dbReference type="Rhea" id="RHEA-COMP:11726"/>
        <dbReference type="Rhea" id="RHEA-COMP:11727"/>
        <dbReference type="Rhea" id="RHEA-COMP:11728"/>
        <dbReference type="ChEBI" id="CHEBI:13193"/>
        <dbReference type="ChEBI" id="CHEBI:15378"/>
        <dbReference type="ChEBI" id="CHEBI:17499"/>
        <dbReference type="ChEBI" id="CHEBI:29950"/>
        <dbReference type="ChEBI" id="CHEBI:30616"/>
        <dbReference type="ChEBI" id="CHEBI:33019"/>
        <dbReference type="ChEBI" id="CHEBI:61963"/>
        <dbReference type="ChEBI" id="CHEBI:65315"/>
        <dbReference type="ChEBI" id="CHEBI:87170"/>
        <dbReference type="ChEBI" id="CHEBI:456215"/>
        <dbReference type="EC" id="2.8.1.13"/>
    </reaction>
</comment>
<dbReference type="Gene3D" id="2.40.30.10">
    <property type="entry name" value="Translation factors"/>
    <property type="match status" value="1"/>
</dbReference>
<feature type="domain" description="tRNA-specific 2-thiouridylase MnmA-like central" evidence="11">
    <location>
        <begin position="202"/>
        <end position="262"/>
    </location>
</feature>
<dbReference type="GO" id="GO:0103016">
    <property type="term" value="F:tRNA-uridine 2-sulfurtransferase activity"/>
    <property type="evidence" value="ECO:0007669"/>
    <property type="project" value="UniProtKB-EC"/>
</dbReference>
<feature type="binding site" evidence="9">
    <location>
        <begin position="6"/>
        <end position="13"/>
    </location>
    <ligand>
        <name>ATP</name>
        <dbReference type="ChEBI" id="CHEBI:30616"/>
    </ligand>
</feature>
<evidence type="ECO:0000256" key="7">
    <source>
        <dbReference type="ARBA" id="ARBA00023157"/>
    </source>
</evidence>
<dbReference type="PANTHER" id="PTHR11933">
    <property type="entry name" value="TRNA 5-METHYLAMINOMETHYL-2-THIOURIDYLATE -METHYLTRANSFERASE"/>
    <property type="match status" value="1"/>
</dbReference>
<feature type="region of interest" description="Interaction with tRNA" evidence="9">
    <location>
        <begin position="143"/>
        <end position="145"/>
    </location>
</feature>
<feature type="site" description="Interaction with tRNA" evidence="9">
    <location>
        <position position="121"/>
    </location>
</feature>
<comment type="function">
    <text evidence="9">Catalyzes the 2-thiolation of uridine at the wobble position (U34) of tRNA, leading to the formation of s(2)U34.</text>
</comment>
<evidence type="ECO:0000256" key="5">
    <source>
        <dbReference type="ARBA" id="ARBA00022840"/>
    </source>
</evidence>
<feature type="active site" description="Nucleophile" evidence="9">
    <location>
        <position position="96"/>
    </location>
</feature>
<keyword evidence="5 9" id="KW-0067">ATP-binding</keyword>
<dbReference type="Pfam" id="PF20259">
    <property type="entry name" value="tRNA_Me_trans_M"/>
    <property type="match status" value="1"/>
</dbReference>
<evidence type="ECO:0000256" key="8">
    <source>
        <dbReference type="ARBA" id="ARBA00051542"/>
    </source>
</evidence>
<dbReference type="NCBIfam" id="NF001138">
    <property type="entry name" value="PRK00143.1"/>
    <property type="match status" value="1"/>
</dbReference>
<dbReference type="InterPro" id="IPR023382">
    <property type="entry name" value="MnmA-like_central_sf"/>
</dbReference>
<evidence type="ECO:0000313" key="13">
    <source>
        <dbReference type="Proteomes" id="UP001431693"/>
    </source>
</evidence>
<feature type="binding site" evidence="9">
    <location>
        <position position="32"/>
    </location>
    <ligand>
        <name>ATP</name>
        <dbReference type="ChEBI" id="CHEBI:30616"/>
    </ligand>
</feature>
<dbReference type="NCBIfam" id="TIGR00420">
    <property type="entry name" value="trmU"/>
    <property type="match status" value="1"/>
</dbReference>
<keyword evidence="7 9" id="KW-1015">Disulfide bond</keyword>
<evidence type="ECO:0000313" key="12">
    <source>
        <dbReference type="EMBL" id="MDJ1128937.1"/>
    </source>
</evidence>
<comment type="caution">
    <text evidence="9">Lacks conserved residue(s) required for the propagation of feature annotation.</text>
</comment>
<feature type="domain" description="tRNA-specific 2-thiouridylase MnmA-like C-terminal" evidence="10">
    <location>
        <begin position="286"/>
        <end position="340"/>
    </location>
</feature>
<dbReference type="EC" id="2.8.1.13" evidence="9"/>
<dbReference type="SUPFAM" id="SSF52402">
    <property type="entry name" value="Adenine nucleotide alpha hydrolases-like"/>
    <property type="match status" value="1"/>
</dbReference>
<evidence type="ECO:0000256" key="1">
    <source>
        <dbReference type="ARBA" id="ARBA00022555"/>
    </source>
</evidence>
<comment type="caution">
    <text evidence="12">The sequence shown here is derived from an EMBL/GenBank/DDBJ whole genome shotgun (WGS) entry which is preliminary data.</text>
</comment>
<feature type="region of interest" description="Interaction with tRNA" evidence="9">
    <location>
        <begin position="292"/>
        <end position="293"/>
    </location>
</feature>
<dbReference type="HAMAP" id="MF_00144">
    <property type="entry name" value="tRNA_thiouridyl_MnmA"/>
    <property type="match status" value="1"/>
</dbReference>
<proteinExistence type="inferred from homology"/>
<organism evidence="12 13">
    <name type="scientific">Kribbibacterium absianum</name>
    <dbReference type="NCBI Taxonomy" id="3044210"/>
    <lineage>
        <taxon>Bacteria</taxon>
        <taxon>Bacillati</taxon>
        <taxon>Actinomycetota</taxon>
        <taxon>Coriobacteriia</taxon>
        <taxon>Coriobacteriales</taxon>
        <taxon>Kribbibacteriaceae</taxon>
        <taxon>Kribbibacterium</taxon>
    </lineage>
</organism>
<sequence>MRVVAGMSGGVDSSAAVELLREQGHEVIGCTLVMARGDGAPASPSEAALDRAAETCRKLGIPHLIRDVTGDFERWVTGPFFDEYLAGRTPSPCVACNRHVKVAALLDVADQVGAEMVATGHYARKAIGMDGVARIARGTDAKKDQSYFLCQLTPEQVARMVLPLAPYEKPRVRQLAAVASLPAAAVEDSQGVCFAPKGDYRAFLRERSPEAFEPGDFVDEEGEVLGRHGGVAGFTVGQRKGIGLAGGPWFVKAIDAPSRTIVLTRGAPEPPRSFTVRCEHVELGPAVTVQTRYRAPDLAATYHQEGDLVVVTPQEPGCLAAPGQTCAFYLGDTVVGGGTVVDLRY</sequence>
<feature type="site" description="Interaction with tRNA" evidence="9">
    <location>
        <position position="324"/>
    </location>
</feature>
<dbReference type="InterPro" id="IPR046884">
    <property type="entry name" value="MnmA-like_central"/>
</dbReference>
<keyword evidence="13" id="KW-1185">Reference proteome</keyword>
<evidence type="ECO:0000256" key="4">
    <source>
        <dbReference type="ARBA" id="ARBA00022741"/>
    </source>
</evidence>
<keyword evidence="4 9" id="KW-0547">Nucleotide-binding</keyword>
<evidence type="ECO:0000256" key="9">
    <source>
        <dbReference type="HAMAP-Rule" id="MF_00144"/>
    </source>
</evidence>
<feature type="active site" description="Cysteine persulfide intermediate" evidence="9">
    <location>
        <position position="193"/>
    </location>
</feature>
<reference evidence="12" key="1">
    <citation type="submission" date="2023-05" db="EMBL/GenBank/DDBJ databases">
        <title>[olsenella] sp. nov., isolated from a pig farm feces dump.</title>
        <authorList>
            <person name="Chang Y.-H."/>
        </authorList>
    </citation>
    <scope>NUCLEOTIDE SEQUENCE</scope>
    <source>
        <strain evidence="12">YH-ols2217</strain>
    </source>
</reference>
<accession>A0ABT6ZJ60</accession>
<feature type="disulfide bond" description="Alternate" evidence="9">
    <location>
        <begin position="96"/>
        <end position="193"/>
    </location>
</feature>
<feature type="binding site" evidence="9">
    <location>
        <position position="120"/>
    </location>
    <ligand>
        <name>ATP</name>
        <dbReference type="ChEBI" id="CHEBI:30616"/>
    </ligand>
</feature>
<comment type="similarity">
    <text evidence="9">Belongs to the MnmA/TRMU family.</text>
</comment>
<dbReference type="CDD" id="cd01998">
    <property type="entry name" value="MnmA_TRMU-like"/>
    <property type="match status" value="1"/>
</dbReference>
<evidence type="ECO:0000256" key="6">
    <source>
        <dbReference type="ARBA" id="ARBA00022884"/>
    </source>
</evidence>
<keyword evidence="6 9" id="KW-0694">RNA-binding</keyword>
<dbReference type="RefSeq" id="WP_283712572.1">
    <property type="nucleotide sequence ID" value="NZ_JASJEW010000001.1"/>
</dbReference>
<dbReference type="Gene3D" id="3.40.50.620">
    <property type="entry name" value="HUPs"/>
    <property type="match status" value="1"/>
</dbReference>
<dbReference type="InterPro" id="IPR046885">
    <property type="entry name" value="MnmA-like_C"/>
</dbReference>
<dbReference type="Proteomes" id="UP001431693">
    <property type="component" value="Unassembled WGS sequence"/>
</dbReference>
<dbReference type="Pfam" id="PF20258">
    <property type="entry name" value="tRNA_Me_trans_C"/>
    <property type="match status" value="1"/>
</dbReference>
<name>A0ABT6ZJ60_9ACTN</name>
<evidence type="ECO:0000256" key="3">
    <source>
        <dbReference type="ARBA" id="ARBA00022694"/>
    </source>
</evidence>
<keyword evidence="9" id="KW-0963">Cytoplasm</keyword>
<dbReference type="InterPro" id="IPR014729">
    <property type="entry name" value="Rossmann-like_a/b/a_fold"/>
</dbReference>
<gene>
    <name evidence="9 12" type="primary">mnmA</name>
    <name evidence="12" type="ORF">QJ043_02415</name>
</gene>